<proteinExistence type="predicted"/>
<dbReference type="AlphaFoldDB" id="A0A380NLD3"/>
<reference evidence="1 2" key="1">
    <citation type="submission" date="2018-06" db="EMBL/GenBank/DDBJ databases">
        <authorList>
            <consortium name="Pathogen Informatics"/>
            <person name="Doyle S."/>
        </authorList>
    </citation>
    <scope>NUCLEOTIDE SEQUENCE [LARGE SCALE GENOMIC DNA]</scope>
    <source>
        <strain evidence="1 2">NCTC12020</strain>
    </source>
</reference>
<sequence>MVITISLIVAIIIAVIYFIKQRKRGRDMPQGLQVFDEQGVLQSEVEENKVFFFETLSCYGSGQKDYSYSKYKINRLTYLVMSSGQWKNSSFAGRSINCRVDGLVFKWWNAPSNNDEGAPLNVLIGGYYE</sequence>
<dbReference type="Proteomes" id="UP000255367">
    <property type="component" value="Unassembled WGS sequence"/>
</dbReference>
<keyword evidence="2" id="KW-1185">Reference proteome</keyword>
<dbReference type="RefSeq" id="WP_115310034.1">
    <property type="nucleotide sequence ID" value="NZ_UHIO01000001.1"/>
</dbReference>
<accession>A0A380NLD3</accession>
<organism evidence="1 2">
    <name type="scientific">Veillonella criceti</name>
    <dbReference type="NCBI Taxonomy" id="103891"/>
    <lineage>
        <taxon>Bacteria</taxon>
        <taxon>Bacillati</taxon>
        <taxon>Bacillota</taxon>
        <taxon>Negativicutes</taxon>
        <taxon>Veillonellales</taxon>
        <taxon>Veillonellaceae</taxon>
        <taxon>Veillonella</taxon>
    </lineage>
</organism>
<gene>
    <name evidence="1" type="ORF">NCTC12020_00821</name>
</gene>
<protein>
    <submittedName>
        <fullName evidence="1">Uncharacterized protein</fullName>
    </submittedName>
</protein>
<name>A0A380NLD3_9FIRM</name>
<evidence type="ECO:0000313" key="1">
    <source>
        <dbReference type="EMBL" id="SUP42228.1"/>
    </source>
</evidence>
<evidence type="ECO:0000313" key="2">
    <source>
        <dbReference type="Proteomes" id="UP000255367"/>
    </source>
</evidence>
<dbReference type="EMBL" id="UHIO01000001">
    <property type="protein sequence ID" value="SUP42228.1"/>
    <property type="molecule type" value="Genomic_DNA"/>
</dbReference>